<dbReference type="InterPro" id="IPR000121">
    <property type="entry name" value="PEP_util_C"/>
</dbReference>
<dbReference type="Gene3D" id="3.30.470.20">
    <property type="entry name" value="ATP-grasp fold, B domain"/>
    <property type="match status" value="1"/>
</dbReference>
<protein>
    <recommendedName>
        <fullName evidence="6">Phosphoenolpyruvate synthase</fullName>
        <ecNumber evidence="5">2.7.9.2</ecNumber>
    </recommendedName>
    <alternativeName>
        <fullName evidence="13">Pyruvate, water dikinase</fullName>
    </alternativeName>
</protein>
<dbReference type="Proteomes" id="UP000062645">
    <property type="component" value="Chromosome"/>
</dbReference>
<dbReference type="UniPathway" id="UPA00138"/>
<comment type="cofactor">
    <cofactor evidence="1">
        <name>Mg(2+)</name>
        <dbReference type="ChEBI" id="CHEBI:18420"/>
    </cofactor>
</comment>
<evidence type="ECO:0000256" key="7">
    <source>
        <dbReference type="ARBA" id="ARBA00022679"/>
    </source>
</evidence>
<keyword evidence="10" id="KW-0418">Kinase</keyword>
<evidence type="ECO:0000256" key="11">
    <source>
        <dbReference type="ARBA" id="ARBA00022840"/>
    </source>
</evidence>
<dbReference type="Pfam" id="PF02896">
    <property type="entry name" value="PEP-utilizers_C"/>
    <property type="match status" value="1"/>
</dbReference>
<dbReference type="STRING" id="224013.ACX27_10920"/>
<dbReference type="InterPro" id="IPR013815">
    <property type="entry name" value="ATP_grasp_subdomain_1"/>
</dbReference>
<reference evidence="18 19" key="2">
    <citation type="journal article" date="2016" name="Genome Announc.">
        <title>Draft Genome Sequence of the N2-Fixing Cyanobacterium Nostoc piscinale CENA21, Isolated from the Brazilian Amazon Floodplain.</title>
        <authorList>
            <person name="Leao T."/>
            <person name="Guimaraes P.I."/>
            <person name="de Melo A.G."/>
            <person name="Ramos R.T."/>
            <person name="Leao P.N."/>
            <person name="Silva A."/>
            <person name="Fiore M.F."/>
            <person name="Schneider M.P."/>
        </authorList>
    </citation>
    <scope>NUCLEOTIDE SEQUENCE [LARGE SCALE GENOMIC DNA]</scope>
    <source>
        <strain evidence="18 19">CENA21</strain>
    </source>
</reference>
<dbReference type="SUPFAM" id="SSF51621">
    <property type="entry name" value="Phosphoenolpyruvate/pyruvate domain"/>
    <property type="match status" value="1"/>
</dbReference>
<evidence type="ECO:0000256" key="9">
    <source>
        <dbReference type="ARBA" id="ARBA00022741"/>
    </source>
</evidence>
<keyword evidence="11" id="KW-0067">ATP-binding</keyword>
<comment type="similarity">
    <text evidence="4">Belongs to the PEP-utilizing enzyme family.</text>
</comment>
<dbReference type="InterPro" id="IPR036637">
    <property type="entry name" value="Phosphohistidine_dom_sf"/>
</dbReference>
<dbReference type="InterPro" id="IPR040442">
    <property type="entry name" value="Pyrv_kinase-like_dom_sf"/>
</dbReference>
<evidence type="ECO:0000259" key="15">
    <source>
        <dbReference type="Pfam" id="PF00391"/>
    </source>
</evidence>
<evidence type="ECO:0000256" key="1">
    <source>
        <dbReference type="ARBA" id="ARBA00001946"/>
    </source>
</evidence>
<dbReference type="Pfam" id="PF00391">
    <property type="entry name" value="PEP-utilizers"/>
    <property type="match status" value="1"/>
</dbReference>
<feature type="domain" description="PEP-utilising enzyme mobile" evidence="15">
    <location>
        <begin position="368"/>
        <end position="439"/>
    </location>
</feature>
<dbReference type="Gene3D" id="3.20.20.60">
    <property type="entry name" value="Phosphoenolpyruvate-binding domains"/>
    <property type="match status" value="1"/>
</dbReference>
<dbReference type="GO" id="GO:0005524">
    <property type="term" value="F:ATP binding"/>
    <property type="evidence" value="ECO:0007669"/>
    <property type="project" value="UniProtKB-KW"/>
</dbReference>
<dbReference type="InterPro" id="IPR006319">
    <property type="entry name" value="PEP_synth"/>
</dbReference>
<evidence type="ECO:0000256" key="2">
    <source>
        <dbReference type="ARBA" id="ARBA00002988"/>
    </source>
</evidence>
<dbReference type="EMBL" id="CP012036">
    <property type="protein sequence ID" value="ALF53240.1"/>
    <property type="molecule type" value="Genomic_DNA"/>
</dbReference>
<evidence type="ECO:0000313" key="19">
    <source>
        <dbReference type="Proteomes" id="UP000062645"/>
    </source>
</evidence>
<sequence length="772" mass="85285">MEKVYWLDQIKLQDRAKVGDKAFYLSRMMQRGYPVVPGFVISAEVLRQFLETINSSESLVADLPDSSLHLDVANWRQLQQVASRLRQEIIAANVPSQWVSTIFAATKEWQTKYLILQPTLSVFNISQDIGNISGLLEPIFCGCDEDAIASGLKRIWNQLFRARSLLYWQRQGVDLQNVNLAVLVQPMQNAIASGSLHANASGWTIEATWGLGVALTRGEVLPDVYYIQPETGIVLERHLGNKLLAYRLDDGISATTQAPLQSILTDENNGLVAYLLLEESQKQYALPESSLPQIIALGNQLVSELGNSFTVQWSIAEIDAVSHLQITEVNTPLTPVPNLKLIKGLGAATGKVTASAYVINSLEKPEQIPEGVVLVVPTIAPDWLAVMQKVAAIVTVQGGLTSHGAILSRELGIPAVVSAKDATVLIQTGEKLLVDGDRGEIYRLRDSKARNQEISIPVPSVSPDHPHLSSQPPMIATQLMVNLSQPNLIERSQTLPVDGVGLLRSELMLLNILEGQHPHNWIMSGRRSELLELWTQQIINFVRAFTPRPVFYRALDWRFSEFSSTYTPPSATHSILGDRGTLSYLNNPGVFELELTALLNVQKAGYSNLRLLLPFVRSVAEFSFCRQKVEQIGLTQMSQFQLWIMAEVPSVLFLLPEYVKAGVAGISIGTNDLTQLLLGVDREQGQLTKIFDERHPAVMGAIAQLIQMAKNADIPCAICGQAPALYPEIIDKLVEWGITSISVEPEAVERTHYAIARAEHRLILAAARRTIH</sequence>
<keyword evidence="8" id="KW-0479">Metal-binding</keyword>
<comment type="catalytic activity">
    <reaction evidence="14">
        <text>pyruvate + ATP + H2O = phosphoenolpyruvate + AMP + phosphate + 2 H(+)</text>
        <dbReference type="Rhea" id="RHEA:11364"/>
        <dbReference type="ChEBI" id="CHEBI:15361"/>
        <dbReference type="ChEBI" id="CHEBI:15377"/>
        <dbReference type="ChEBI" id="CHEBI:15378"/>
        <dbReference type="ChEBI" id="CHEBI:30616"/>
        <dbReference type="ChEBI" id="CHEBI:43474"/>
        <dbReference type="ChEBI" id="CHEBI:58702"/>
        <dbReference type="ChEBI" id="CHEBI:456215"/>
        <dbReference type="EC" id="2.7.9.2"/>
    </reaction>
</comment>
<dbReference type="KEGG" id="npz:ACX27_10920"/>
<dbReference type="GO" id="GO:0046872">
    <property type="term" value="F:metal ion binding"/>
    <property type="evidence" value="ECO:0007669"/>
    <property type="project" value="UniProtKB-KW"/>
</dbReference>
<dbReference type="AlphaFoldDB" id="A0A0M4SR51"/>
<comment type="pathway">
    <text evidence="3">Carbohydrate biosynthesis; gluconeogenesis.</text>
</comment>
<dbReference type="PANTHER" id="PTHR43030">
    <property type="entry name" value="PHOSPHOENOLPYRUVATE SYNTHASE"/>
    <property type="match status" value="1"/>
</dbReference>
<dbReference type="OrthoDB" id="9765468at2"/>
<comment type="function">
    <text evidence="2">Catalyzes the phosphorylation of pyruvate to phosphoenolpyruvate.</text>
</comment>
<dbReference type="GO" id="GO:0008986">
    <property type="term" value="F:pyruvate, water dikinase activity"/>
    <property type="evidence" value="ECO:0007669"/>
    <property type="project" value="UniProtKB-EC"/>
</dbReference>
<evidence type="ECO:0000256" key="14">
    <source>
        <dbReference type="ARBA" id="ARBA00047700"/>
    </source>
</evidence>
<dbReference type="RefSeq" id="WP_062292015.1">
    <property type="nucleotide sequence ID" value="NZ_CP012036.1"/>
</dbReference>
<evidence type="ECO:0000259" key="17">
    <source>
        <dbReference type="Pfam" id="PF02896"/>
    </source>
</evidence>
<evidence type="ECO:0000256" key="8">
    <source>
        <dbReference type="ARBA" id="ARBA00022723"/>
    </source>
</evidence>
<dbReference type="EC" id="2.7.9.2" evidence="5"/>
<keyword evidence="19" id="KW-1185">Reference proteome</keyword>
<feature type="domain" description="Pyruvate phosphate dikinase AMP/ATP-binding" evidence="16">
    <location>
        <begin position="17"/>
        <end position="262"/>
    </location>
</feature>
<dbReference type="InterPro" id="IPR002192">
    <property type="entry name" value="PPDK_AMP/ATP-bd"/>
</dbReference>
<proteinExistence type="inferred from homology"/>
<dbReference type="Gene3D" id="3.30.1490.20">
    <property type="entry name" value="ATP-grasp fold, A domain"/>
    <property type="match status" value="1"/>
</dbReference>
<accession>A0A0M4SR51</accession>
<evidence type="ECO:0000313" key="18">
    <source>
        <dbReference type="EMBL" id="ALF53240.1"/>
    </source>
</evidence>
<dbReference type="SUPFAM" id="SSF56059">
    <property type="entry name" value="Glutathione synthetase ATP-binding domain-like"/>
    <property type="match status" value="1"/>
</dbReference>
<dbReference type="Pfam" id="PF01326">
    <property type="entry name" value="PPDK_N"/>
    <property type="match status" value="1"/>
</dbReference>
<dbReference type="InterPro" id="IPR015813">
    <property type="entry name" value="Pyrv/PenolPyrv_kinase-like_dom"/>
</dbReference>
<dbReference type="GO" id="GO:0006094">
    <property type="term" value="P:gluconeogenesis"/>
    <property type="evidence" value="ECO:0007669"/>
    <property type="project" value="UniProtKB-UniPathway"/>
</dbReference>
<reference evidence="19" key="1">
    <citation type="submission" date="2015-07" db="EMBL/GenBank/DDBJ databases">
        <title>Genome Of Nitrogen-Fixing Cyanobacterium Nostoc piscinale CENA21 From Solimoes/Amazon River Floodplain Sediments And Comparative Genomics To Uncover Biosynthetic Natural Products Potential.</title>
        <authorList>
            <person name="Leao T.F."/>
            <person name="Leao P.N."/>
            <person name="Guimaraes P.I."/>
            <person name="de Melo A.G.C."/>
            <person name="Ramos R.T.J."/>
            <person name="Silva A."/>
            <person name="Fiore M.F."/>
            <person name="Schneider M.P.C."/>
        </authorList>
    </citation>
    <scope>NUCLEOTIDE SEQUENCE [LARGE SCALE GENOMIC DNA]</scope>
    <source>
        <strain evidence="19">CENA21</strain>
    </source>
</reference>
<evidence type="ECO:0000256" key="10">
    <source>
        <dbReference type="ARBA" id="ARBA00022777"/>
    </source>
</evidence>
<evidence type="ECO:0000256" key="5">
    <source>
        <dbReference type="ARBA" id="ARBA00011996"/>
    </source>
</evidence>
<gene>
    <name evidence="18" type="ORF">ACX27_10920</name>
</gene>
<evidence type="ECO:0000256" key="13">
    <source>
        <dbReference type="ARBA" id="ARBA00033470"/>
    </source>
</evidence>
<feature type="domain" description="PEP-utilising enzyme C-terminal" evidence="17">
    <location>
        <begin position="475"/>
        <end position="759"/>
    </location>
</feature>
<dbReference type="Gene3D" id="3.50.30.10">
    <property type="entry name" value="Phosphohistidine domain"/>
    <property type="match status" value="1"/>
</dbReference>
<keyword evidence="18" id="KW-0670">Pyruvate</keyword>
<keyword evidence="9" id="KW-0547">Nucleotide-binding</keyword>
<evidence type="ECO:0000256" key="6">
    <source>
        <dbReference type="ARBA" id="ARBA00021623"/>
    </source>
</evidence>
<evidence type="ECO:0000256" key="12">
    <source>
        <dbReference type="ARBA" id="ARBA00022842"/>
    </source>
</evidence>
<name>A0A0M4SR51_9NOSO</name>
<keyword evidence="12" id="KW-0460">Magnesium</keyword>
<evidence type="ECO:0000259" key="16">
    <source>
        <dbReference type="Pfam" id="PF01326"/>
    </source>
</evidence>
<evidence type="ECO:0000256" key="4">
    <source>
        <dbReference type="ARBA" id="ARBA00007837"/>
    </source>
</evidence>
<keyword evidence="7" id="KW-0808">Transferase</keyword>
<organism evidence="18 19">
    <name type="scientific">Nostoc piscinale CENA21</name>
    <dbReference type="NCBI Taxonomy" id="224013"/>
    <lineage>
        <taxon>Bacteria</taxon>
        <taxon>Bacillati</taxon>
        <taxon>Cyanobacteriota</taxon>
        <taxon>Cyanophyceae</taxon>
        <taxon>Nostocales</taxon>
        <taxon>Nostocaceae</taxon>
        <taxon>Nostoc</taxon>
    </lineage>
</organism>
<dbReference type="PATRIC" id="fig|224013.5.peg.2639"/>
<evidence type="ECO:0000256" key="3">
    <source>
        <dbReference type="ARBA" id="ARBA00004742"/>
    </source>
</evidence>
<dbReference type="PANTHER" id="PTHR43030:SF1">
    <property type="entry name" value="PHOSPHOENOLPYRUVATE SYNTHASE"/>
    <property type="match status" value="1"/>
</dbReference>
<dbReference type="SUPFAM" id="SSF52009">
    <property type="entry name" value="Phosphohistidine domain"/>
    <property type="match status" value="1"/>
</dbReference>
<dbReference type="InterPro" id="IPR008279">
    <property type="entry name" value="PEP-util_enz_mobile_dom"/>
</dbReference>